<comment type="similarity">
    <text evidence="2">Belongs to the type IB topoisomerase family.</text>
</comment>
<dbReference type="Pfam" id="PF21338">
    <property type="entry name" value="Top1B_N_bact"/>
    <property type="match status" value="1"/>
</dbReference>
<dbReference type="SUPFAM" id="SSF55869">
    <property type="entry name" value="DNA topoisomerase I domain"/>
    <property type="match status" value="1"/>
</dbReference>
<dbReference type="AlphaFoldDB" id="A0A6N4RBJ9"/>
<evidence type="ECO:0000256" key="3">
    <source>
        <dbReference type="ARBA" id="ARBA00012891"/>
    </source>
</evidence>
<dbReference type="GO" id="GO:0003917">
    <property type="term" value="F:DNA topoisomerase type I (single strand cut, ATP-independent) activity"/>
    <property type="evidence" value="ECO:0007669"/>
    <property type="project" value="UniProtKB-EC"/>
</dbReference>
<dbReference type="EMBL" id="VAFM01000001">
    <property type="protein sequence ID" value="TKW61402.1"/>
    <property type="molecule type" value="Genomic_DNA"/>
</dbReference>
<dbReference type="Pfam" id="PF01028">
    <property type="entry name" value="Topoisom_I"/>
    <property type="match status" value="1"/>
</dbReference>
<comment type="catalytic activity">
    <reaction evidence="1">
        <text>ATP-independent breakage of single-stranded DNA, followed by passage and rejoining.</text>
        <dbReference type="EC" id="5.6.2.1"/>
    </reaction>
</comment>
<accession>A0A6N4RBJ9</accession>
<evidence type="ECO:0000256" key="1">
    <source>
        <dbReference type="ARBA" id="ARBA00000213"/>
    </source>
</evidence>
<protein>
    <recommendedName>
        <fullName evidence="3">DNA topoisomerase</fullName>
        <ecNumber evidence="3">5.6.2.1</ecNumber>
    </recommendedName>
</protein>
<feature type="domain" description="DNA topoisomerase IB N-terminal" evidence="8">
    <location>
        <begin position="46"/>
        <end position="94"/>
    </location>
</feature>
<gene>
    <name evidence="9" type="ORF">DI628_01910</name>
</gene>
<evidence type="ECO:0000259" key="8">
    <source>
        <dbReference type="Pfam" id="PF21338"/>
    </source>
</evidence>
<evidence type="ECO:0000313" key="10">
    <source>
        <dbReference type="Proteomes" id="UP000320948"/>
    </source>
</evidence>
<dbReference type="Proteomes" id="UP000320948">
    <property type="component" value="Unassembled WGS sequence"/>
</dbReference>
<keyword evidence="6 9" id="KW-0413">Isomerase</keyword>
<dbReference type="GO" id="GO:0006265">
    <property type="term" value="P:DNA topological change"/>
    <property type="evidence" value="ECO:0007669"/>
    <property type="project" value="InterPro"/>
</dbReference>
<organism evidence="9 10">
    <name type="scientific">Blastochloris viridis</name>
    <name type="common">Rhodopseudomonas viridis</name>
    <dbReference type="NCBI Taxonomy" id="1079"/>
    <lineage>
        <taxon>Bacteria</taxon>
        <taxon>Pseudomonadati</taxon>
        <taxon>Pseudomonadota</taxon>
        <taxon>Alphaproteobacteria</taxon>
        <taxon>Hyphomicrobiales</taxon>
        <taxon>Blastochloridaceae</taxon>
        <taxon>Blastochloris</taxon>
    </lineage>
</organism>
<evidence type="ECO:0000256" key="2">
    <source>
        <dbReference type="ARBA" id="ARBA00006645"/>
    </source>
</evidence>
<name>A0A6N4RBJ9_BLAVI</name>
<dbReference type="SUPFAM" id="SSF56349">
    <property type="entry name" value="DNA breaking-rejoining enzymes"/>
    <property type="match status" value="1"/>
</dbReference>
<reference evidence="9 10" key="1">
    <citation type="journal article" date="2017" name="Nat. Commun.">
        <title>In situ click chemistry generation of cyclooxygenase-2 inhibitors.</title>
        <authorList>
            <person name="Bhardwaj A."/>
            <person name="Kaur J."/>
            <person name="Wuest M."/>
            <person name="Wuest F."/>
        </authorList>
    </citation>
    <scope>NUCLEOTIDE SEQUENCE [LARGE SCALE GENOMIC DNA]</scope>
    <source>
        <strain evidence="9">S2_018_000_R2_106</strain>
    </source>
</reference>
<dbReference type="GO" id="GO:0003677">
    <property type="term" value="F:DNA binding"/>
    <property type="evidence" value="ECO:0007669"/>
    <property type="project" value="UniProtKB-KW"/>
</dbReference>
<dbReference type="Gene3D" id="3.30.66.10">
    <property type="entry name" value="DNA topoisomerase I domain"/>
    <property type="match status" value="1"/>
</dbReference>
<dbReference type="InterPro" id="IPR014711">
    <property type="entry name" value="TopoI_cat_a-hlx-sub_euk"/>
</dbReference>
<evidence type="ECO:0000256" key="6">
    <source>
        <dbReference type="ARBA" id="ARBA00023235"/>
    </source>
</evidence>
<dbReference type="InterPro" id="IPR035447">
    <property type="entry name" value="DNA_topo_I_N_sf"/>
</dbReference>
<dbReference type="InterPro" id="IPR011010">
    <property type="entry name" value="DNA_brk_join_enz"/>
</dbReference>
<sequence length="353" mass="40089">MARYQTATHFHQANGTPHNITHCLSMPLTYVTDAEPGYTRRKSGKGFSYYTPDGDRVTDKVEIARINALGIPPAYTQVWICTNPEGHLQATGRDAKGRKQYRYHPDWTVSQNLTKYSRMVTFAQHLPRIRRHIRAQMNQPGLGRAKIIATAINLLEVTLIRIGNEDYARTNKSYGLTTLRNRHVQVKGQELRFRFIGKSGKEWNLSLTDHRVAKVIRACQELPGQRLFQYKDEDGEYRALSSHDINDYLRELTGDDISAKDFRTWAGTVLAYTEISKLERPDSLTAIRKCLTGVVKQVAAKLGNTPAICRKCYIHPAVFQQFETGVLVNEKIINSRGLTKREQLTLAVLQSAS</sequence>
<feature type="domain" description="DNA topoisomerase I catalytic core eukaryotic-type" evidence="7">
    <location>
        <begin position="110"/>
        <end position="324"/>
    </location>
</feature>
<evidence type="ECO:0000256" key="4">
    <source>
        <dbReference type="ARBA" id="ARBA00023029"/>
    </source>
</evidence>
<dbReference type="Gene3D" id="3.90.15.10">
    <property type="entry name" value="Topoisomerase I, Chain A, domain 3"/>
    <property type="match status" value="1"/>
</dbReference>
<dbReference type="EC" id="5.6.2.1" evidence="3"/>
<dbReference type="InterPro" id="IPR013500">
    <property type="entry name" value="TopoI_cat_euk"/>
</dbReference>
<keyword evidence="5" id="KW-0238">DNA-binding</keyword>
<evidence type="ECO:0000259" key="7">
    <source>
        <dbReference type="Pfam" id="PF01028"/>
    </source>
</evidence>
<evidence type="ECO:0000313" key="9">
    <source>
        <dbReference type="EMBL" id="TKW61402.1"/>
    </source>
</evidence>
<keyword evidence="4" id="KW-0799">Topoisomerase</keyword>
<dbReference type="PROSITE" id="PS52038">
    <property type="entry name" value="TOPO_IB_2"/>
    <property type="match status" value="1"/>
</dbReference>
<dbReference type="PRINTS" id="PR00416">
    <property type="entry name" value="EUTPISMRASEI"/>
</dbReference>
<dbReference type="InterPro" id="IPR001631">
    <property type="entry name" value="TopoI"/>
</dbReference>
<proteinExistence type="inferred from homology"/>
<evidence type="ECO:0000256" key="5">
    <source>
        <dbReference type="ARBA" id="ARBA00023125"/>
    </source>
</evidence>
<dbReference type="Gene3D" id="1.10.132.120">
    <property type="match status" value="1"/>
</dbReference>
<comment type="caution">
    <text evidence="9">The sequence shown here is derived from an EMBL/GenBank/DDBJ whole genome shotgun (WGS) entry which is preliminary data.</text>
</comment>
<dbReference type="InterPro" id="IPR049331">
    <property type="entry name" value="Top1B_N_bact"/>
</dbReference>